<evidence type="ECO:0000313" key="1">
    <source>
        <dbReference type="EMBL" id="KGD68342.1"/>
    </source>
</evidence>
<dbReference type="RefSeq" id="WP_035126091.1">
    <property type="nucleotide sequence ID" value="NZ_JRHH01000003.1"/>
</dbReference>
<dbReference type="EMBL" id="JRHH01000003">
    <property type="protein sequence ID" value="KGD68342.1"/>
    <property type="molecule type" value="Genomic_DNA"/>
</dbReference>
<protein>
    <submittedName>
        <fullName evidence="1">Uncharacterized protein</fullName>
    </submittedName>
</protein>
<reference evidence="1 2" key="1">
    <citation type="submission" date="2014-09" db="EMBL/GenBank/DDBJ databases">
        <title>Whole Genome Shotgun of Flavobacterium aquatile LMG 4008.</title>
        <authorList>
            <person name="Gale A.N."/>
            <person name="Pipes S.E."/>
            <person name="Newman J.D."/>
        </authorList>
    </citation>
    <scope>NUCLEOTIDE SEQUENCE [LARGE SCALE GENOMIC DNA]</scope>
    <source>
        <strain evidence="1 2">LMG 4008</strain>
    </source>
</reference>
<sequence length="189" mass="18988">MFEQLTQLVNQFGNDAVVNNPAVPNENNQAVLEEANSSIVDSLKGMVANGNISDLAELFQGNNAADGSNPAVKQITDKLSGSLGEKFGLSSDAASGVAGSLIPNILGSLIGKAKDPNDSSFNVNDIIGAITGGDNQANGGIMDAISKYGGQFGLDQNADGKVDMSDAVSAVSGKSGGLGGLLGKLFGGK</sequence>
<dbReference type="OrthoDB" id="982085at2"/>
<dbReference type="STRING" id="1453498.LG45_08625"/>
<comment type="caution">
    <text evidence="1">The sequence shown here is derived from an EMBL/GenBank/DDBJ whole genome shotgun (WGS) entry which is preliminary data.</text>
</comment>
<dbReference type="AlphaFoldDB" id="A0A095SUQ4"/>
<evidence type="ECO:0000313" key="2">
    <source>
        <dbReference type="Proteomes" id="UP000029554"/>
    </source>
</evidence>
<gene>
    <name evidence="1" type="ORF">LG45_08625</name>
</gene>
<keyword evidence="2" id="KW-1185">Reference proteome</keyword>
<dbReference type="Proteomes" id="UP000029554">
    <property type="component" value="Unassembled WGS sequence"/>
</dbReference>
<dbReference type="eggNOG" id="ENOG5032WIH">
    <property type="taxonomic scope" value="Bacteria"/>
</dbReference>
<name>A0A095SUQ4_9FLAO</name>
<organism evidence="1 2">
    <name type="scientific">Flavobacterium aquatile LMG 4008 = ATCC 11947</name>
    <dbReference type="NCBI Taxonomy" id="1453498"/>
    <lineage>
        <taxon>Bacteria</taxon>
        <taxon>Pseudomonadati</taxon>
        <taxon>Bacteroidota</taxon>
        <taxon>Flavobacteriia</taxon>
        <taxon>Flavobacteriales</taxon>
        <taxon>Flavobacteriaceae</taxon>
        <taxon>Flavobacterium</taxon>
    </lineage>
</organism>
<accession>A0A095SUQ4</accession>
<proteinExistence type="predicted"/>